<dbReference type="AlphaFoldDB" id="A0AAN8SYG7"/>
<dbReference type="EMBL" id="JBANQN010000011">
    <property type="protein sequence ID" value="KAK6776850.1"/>
    <property type="molecule type" value="Genomic_DNA"/>
</dbReference>
<organism evidence="2 3">
    <name type="scientific">Solanum bulbocastanum</name>
    <name type="common">Wild potato</name>
    <dbReference type="NCBI Taxonomy" id="147425"/>
    <lineage>
        <taxon>Eukaryota</taxon>
        <taxon>Viridiplantae</taxon>
        <taxon>Streptophyta</taxon>
        <taxon>Embryophyta</taxon>
        <taxon>Tracheophyta</taxon>
        <taxon>Spermatophyta</taxon>
        <taxon>Magnoliopsida</taxon>
        <taxon>eudicotyledons</taxon>
        <taxon>Gunneridae</taxon>
        <taxon>Pentapetalae</taxon>
        <taxon>asterids</taxon>
        <taxon>lamiids</taxon>
        <taxon>Solanales</taxon>
        <taxon>Solanaceae</taxon>
        <taxon>Solanoideae</taxon>
        <taxon>Solaneae</taxon>
        <taxon>Solanum</taxon>
    </lineage>
</organism>
<accession>A0AAN8SYG7</accession>
<evidence type="ECO:0000256" key="1">
    <source>
        <dbReference type="SAM" id="Phobius"/>
    </source>
</evidence>
<keyword evidence="1" id="KW-0472">Membrane</keyword>
<comment type="caution">
    <text evidence="2">The sequence shown here is derived from an EMBL/GenBank/DDBJ whole genome shotgun (WGS) entry which is preliminary data.</text>
</comment>
<keyword evidence="3" id="KW-1185">Reference proteome</keyword>
<sequence>MILKVKPGKSICLEIFRTKCIESDDVDEAKCKGLGKYRTYAGGTASWSRNLLLIQGIIMETKCLLVLTFIFTHAAAFYNISVLRYRCCNTSTCLDLNRAAGQSN</sequence>
<dbReference type="Proteomes" id="UP001371456">
    <property type="component" value="Unassembled WGS sequence"/>
</dbReference>
<gene>
    <name evidence="2" type="ORF">RDI58_027851</name>
</gene>
<evidence type="ECO:0000313" key="3">
    <source>
        <dbReference type="Proteomes" id="UP001371456"/>
    </source>
</evidence>
<keyword evidence="1" id="KW-0812">Transmembrane</keyword>
<name>A0AAN8SYG7_SOLBU</name>
<reference evidence="2 3" key="1">
    <citation type="submission" date="2024-02" db="EMBL/GenBank/DDBJ databases">
        <title>de novo genome assembly of Solanum bulbocastanum strain 11H21.</title>
        <authorList>
            <person name="Hosaka A.J."/>
        </authorList>
    </citation>
    <scope>NUCLEOTIDE SEQUENCE [LARGE SCALE GENOMIC DNA]</scope>
    <source>
        <tissue evidence="2">Young leaves</tissue>
    </source>
</reference>
<feature type="transmembrane region" description="Helical" evidence="1">
    <location>
        <begin position="63"/>
        <end position="83"/>
    </location>
</feature>
<evidence type="ECO:0000313" key="2">
    <source>
        <dbReference type="EMBL" id="KAK6776850.1"/>
    </source>
</evidence>
<protein>
    <submittedName>
        <fullName evidence="2">Uncharacterized protein</fullName>
    </submittedName>
</protein>
<keyword evidence="1" id="KW-1133">Transmembrane helix</keyword>
<proteinExistence type="predicted"/>